<dbReference type="PANTHER" id="PTHR10223:SF0">
    <property type="entry name" value="26S PROTEASOME NON-ATPASE REGULATORY SUBUNIT 4"/>
    <property type="match status" value="1"/>
</dbReference>
<dbReference type="PANTHER" id="PTHR10223">
    <property type="entry name" value="26S PROTEASOME NON-ATPASE REGULATORY SUBUNIT 4"/>
    <property type="match status" value="1"/>
</dbReference>
<gene>
    <name evidence="3" type="primary">PSMD4</name>
</gene>
<dbReference type="GO" id="GO:0008540">
    <property type="term" value="C:proteasome regulatory particle, base subcomplex"/>
    <property type="evidence" value="ECO:0007669"/>
    <property type="project" value="TreeGrafter"/>
</dbReference>
<dbReference type="InterPro" id="IPR036465">
    <property type="entry name" value="vWFA_dom_sf"/>
</dbReference>
<dbReference type="OrthoDB" id="1731724at2759"/>
<dbReference type="GO" id="GO:0043161">
    <property type="term" value="P:proteasome-mediated ubiquitin-dependent protein catabolic process"/>
    <property type="evidence" value="ECO:0007669"/>
    <property type="project" value="TreeGrafter"/>
</dbReference>
<evidence type="ECO:0000259" key="2">
    <source>
        <dbReference type="Pfam" id="PF13519"/>
    </source>
</evidence>
<organism evidence="3">
    <name type="scientific">Lepeophtheirus salmonis</name>
    <name type="common">Salmon louse</name>
    <name type="synonym">Caligus salmonis</name>
    <dbReference type="NCBI Taxonomy" id="72036"/>
    <lineage>
        <taxon>Eukaryota</taxon>
        <taxon>Metazoa</taxon>
        <taxon>Ecdysozoa</taxon>
        <taxon>Arthropoda</taxon>
        <taxon>Crustacea</taxon>
        <taxon>Multicrustacea</taxon>
        <taxon>Hexanauplia</taxon>
        <taxon>Copepoda</taxon>
        <taxon>Siphonostomatoida</taxon>
        <taxon>Caligidae</taxon>
        <taxon>Lepeophtheirus</taxon>
    </lineage>
</organism>
<feature type="domain" description="VWFA" evidence="2">
    <location>
        <begin position="6"/>
        <end position="113"/>
    </location>
</feature>
<dbReference type="Pfam" id="PF13519">
    <property type="entry name" value="VWA_2"/>
    <property type="match status" value="1"/>
</dbReference>
<dbReference type="EMBL" id="BT121585">
    <property type="protein sequence ID" value="ADD38515.1"/>
    <property type="molecule type" value="mRNA"/>
</dbReference>
<proteinExistence type="evidence at transcript level"/>
<accession>D3PIX9</accession>
<dbReference type="FunFam" id="3.40.50.410:FF:000005">
    <property type="entry name" value="26S proteasome non-ATPase regulatory subunit 4"/>
    <property type="match status" value="1"/>
</dbReference>
<protein>
    <recommendedName>
        <fullName evidence="1">26S proteasome non-ATPase regulatory subunit 4</fullName>
    </recommendedName>
</protein>
<dbReference type="GO" id="GO:0005634">
    <property type="term" value="C:nucleus"/>
    <property type="evidence" value="ECO:0007669"/>
    <property type="project" value="TreeGrafter"/>
</dbReference>
<name>D3PIX9_LEPSM</name>
<dbReference type="InterPro" id="IPR002035">
    <property type="entry name" value="VWF_A"/>
</dbReference>
<dbReference type="AlphaFoldDB" id="D3PIX9"/>
<dbReference type="SUPFAM" id="SSF53300">
    <property type="entry name" value="vWA-like"/>
    <property type="match status" value="1"/>
</dbReference>
<evidence type="ECO:0000256" key="1">
    <source>
        <dbReference type="ARBA" id="ARBA00014934"/>
    </source>
</evidence>
<sequence>MVLESTIICVDNSEYMRNGDFLPTRLQAQQDAVNLITQSKLRSNPESNVGLLTLGCLEVLVTLTTDSGKLLAKLHGVTPTGNIQLISGIKIAHLALKHRQGKNHKTRIVVFIGSPILDAPEKDLIKLAKKLKKRKSECGYH</sequence>
<dbReference type="GO" id="GO:0031593">
    <property type="term" value="F:polyubiquitin modification-dependent protein binding"/>
    <property type="evidence" value="ECO:0007669"/>
    <property type="project" value="TreeGrafter"/>
</dbReference>
<dbReference type="Gene3D" id="3.40.50.410">
    <property type="entry name" value="von Willebrand factor, type A domain"/>
    <property type="match status" value="1"/>
</dbReference>
<keyword evidence="3" id="KW-0647">Proteasome</keyword>
<dbReference type="InterPro" id="IPR027040">
    <property type="entry name" value="PSMD4"/>
</dbReference>
<dbReference type="GO" id="GO:0005829">
    <property type="term" value="C:cytosol"/>
    <property type="evidence" value="ECO:0007669"/>
    <property type="project" value="TreeGrafter"/>
</dbReference>
<evidence type="ECO:0000313" key="3">
    <source>
        <dbReference type="EMBL" id="ADD38515.1"/>
    </source>
</evidence>
<reference evidence="3" key="1">
    <citation type="submission" date="2010-03" db="EMBL/GenBank/DDBJ databases">
        <title>Atlantic Lepeophtheirus salmonis ESTs and full-length cDNAs.</title>
        <authorList>
            <person name="Yasuike M."/>
            <person name="von Schalburg K."/>
            <person name="Cooper G."/>
            <person name="Leong J."/>
            <person name="Nilsen F."/>
            <person name="Jones S.R.M."/>
            <person name="Koop B.F."/>
        </authorList>
    </citation>
    <scope>NUCLEOTIDE SEQUENCE</scope>
    <source>
        <strain evidence="3">Atlantic form</strain>
        <tissue evidence="3">Mixed tissue</tissue>
    </source>
</reference>